<gene>
    <name evidence="2" type="primary">8040882</name>
    <name evidence="1" type="ORF">IscW_ISCW013492</name>
</gene>
<dbReference type="PaxDb" id="6945-B7QGF7"/>
<reference evidence="1 3" key="1">
    <citation type="submission" date="2008-03" db="EMBL/GenBank/DDBJ databases">
        <title>Annotation of Ixodes scapularis.</title>
        <authorList>
            <consortium name="Ixodes scapularis Genome Project Consortium"/>
            <person name="Caler E."/>
            <person name="Hannick L.I."/>
            <person name="Bidwell S."/>
            <person name="Joardar V."/>
            <person name="Thiagarajan M."/>
            <person name="Amedeo P."/>
            <person name="Galinsky K.J."/>
            <person name="Schobel S."/>
            <person name="Inman J."/>
            <person name="Hostetler J."/>
            <person name="Miller J."/>
            <person name="Hammond M."/>
            <person name="Megy K."/>
            <person name="Lawson D."/>
            <person name="Kodira C."/>
            <person name="Sutton G."/>
            <person name="Meyer J."/>
            <person name="Hill C.A."/>
            <person name="Birren B."/>
            <person name="Nene V."/>
            <person name="Collins F."/>
            <person name="Alarcon-Chaidez F."/>
            <person name="Wikel S."/>
            <person name="Strausberg R."/>
        </authorList>
    </citation>
    <scope>NUCLEOTIDE SEQUENCE [LARGE SCALE GENOMIC DNA]</scope>
    <source>
        <strain evidence="3">Wikel</strain>
        <strain evidence="1">Wikel colony</strain>
    </source>
</reference>
<accession>B7QGF7</accession>
<dbReference type="VEuPathDB" id="VectorBase:ISCP_022060"/>
<dbReference type="VEuPathDB" id="VectorBase:ISCW013492"/>
<evidence type="ECO:0000313" key="2">
    <source>
        <dbReference type="EnsemblMetazoa" id="ISCW013492-PA"/>
    </source>
</evidence>
<sequence length="155" mass="18019">MCVQRSHIHGFLLEQRVNDSDFLGHLARAYRRKPTTVATVYECLDRAVRRTHVFFTNVRRPSQLHKYGRKIVRGKETMVPSFGSTPVRKDFPLRHQFVAVYRRLGETGLRPSESQFEGRKRSTSEVSAIPLDVRRFIILYMAGASLRQWFSHLSG</sequence>
<evidence type="ECO:0000313" key="1">
    <source>
        <dbReference type="EMBL" id="EEC17929.1"/>
    </source>
</evidence>
<dbReference type="HOGENOM" id="CLU_1697480_0_0_1"/>
<keyword evidence="3" id="KW-1185">Reference proteome</keyword>
<dbReference type="EMBL" id="ABJB010181487">
    <property type="status" value="NOT_ANNOTATED_CDS"/>
    <property type="molecule type" value="Genomic_DNA"/>
</dbReference>
<dbReference type="EMBL" id="DS931215">
    <property type="protein sequence ID" value="EEC17929.1"/>
    <property type="molecule type" value="Genomic_DNA"/>
</dbReference>
<dbReference type="Proteomes" id="UP000001555">
    <property type="component" value="Unassembled WGS sequence"/>
</dbReference>
<name>B7QGF7_IXOSC</name>
<dbReference type="EnsemblMetazoa" id="ISCW013492-RA">
    <property type="protein sequence ID" value="ISCW013492-PA"/>
    <property type="gene ID" value="ISCW013492"/>
</dbReference>
<evidence type="ECO:0000313" key="3">
    <source>
        <dbReference type="Proteomes" id="UP000001555"/>
    </source>
</evidence>
<dbReference type="VEuPathDB" id="VectorBase:ISCI013492"/>
<protein>
    <submittedName>
        <fullName evidence="1 2">Uncharacterized protein</fullName>
    </submittedName>
</protein>
<reference evidence="2" key="2">
    <citation type="submission" date="2020-05" db="UniProtKB">
        <authorList>
            <consortium name="EnsemblMetazoa"/>
        </authorList>
    </citation>
    <scope>IDENTIFICATION</scope>
    <source>
        <strain evidence="2">wikel</strain>
    </source>
</reference>
<organism>
    <name type="scientific">Ixodes scapularis</name>
    <name type="common">Black-legged tick</name>
    <name type="synonym">Deer tick</name>
    <dbReference type="NCBI Taxonomy" id="6945"/>
    <lineage>
        <taxon>Eukaryota</taxon>
        <taxon>Metazoa</taxon>
        <taxon>Ecdysozoa</taxon>
        <taxon>Arthropoda</taxon>
        <taxon>Chelicerata</taxon>
        <taxon>Arachnida</taxon>
        <taxon>Acari</taxon>
        <taxon>Parasitiformes</taxon>
        <taxon>Ixodida</taxon>
        <taxon>Ixodoidea</taxon>
        <taxon>Ixodidae</taxon>
        <taxon>Ixodinae</taxon>
        <taxon>Ixodes</taxon>
    </lineage>
</organism>
<proteinExistence type="predicted"/>
<dbReference type="InParanoid" id="B7QGF7"/>
<dbReference type="AlphaFoldDB" id="B7QGF7"/>